<keyword evidence="1" id="KW-0812">Transmembrane</keyword>
<feature type="transmembrane region" description="Helical" evidence="1">
    <location>
        <begin position="70"/>
        <end position="89"/>
    </location>
</feature>
<feature type="transmembrane region" description="Helical" evidence="1">
    <location>
        <begin position="7"/>
        <end position="27"/>
    </location>
</feature>
<name>A0A437QGT7_9GAMM</name>
<evidence type="ECO:0000313" key="2">
    <source>
        <dbReference type="EMBL" id="RVU33520.1"/>
    </source>
</evidence>
<dbReference type="EMBL" id="SACS01000020">
    <property type="protein sequence ID" value="RVU33520.1"/>
    <property type="molecule type" value="Genomic_DNA"/>
</dbReference>
<feature type="transmembrane region" description="Helical" evidence="1">
    <location>
        <begin position="33"/>
        <end position="49"/>
    </location>
</feature>
<keyword evidence="3" id="KW-1185">Reference proteome</keyword>
<reference evidence="2 3" key="1">
    <citation type="submission" date="2019-01" db="EMBL/GenBank/DDBJ databases">
        <authorList>
            <person name="Chen W.-M."/>
        </authorList>
    </citation>
    <scope>NUCLEOTIDE SEQUENCE [LARGE SCALE GENOMIC DNA]</scope>
    <source>
        <strain evidence="2 3">KYPC3</strain>
    </source>
</reference>
<feature type="transmembrane region" description="Helical" evidence="1">
    <location>
        <begin position="101"/>
        <end position="123"/>
    </location>
</feature>
<dbReference type="InterPro" id="IPR021329">
    <property type="entry name" value="DUF2938"/>
</dbReference>
<accession>A0A437QGT7</accession>
<comment type="caution">
    <text evidence="2">The sequence shown here is derived from an EMBL/GenBank/DDBJ whole genome shotgun (WGS) entry which is preliminary data.</text>
</comment>
<dbReference type="Proteomes" id="UP000283077">
    <property type="component" value="Unassembled WGS sequence"/>
</dbReference>
<dbReference type="OrthoDB" id="9812539at2"/>
<proteinExistence type="predicted"/>
<gene>
    <name evidence="2" type="ORF">EOE67_16010</name>
</gene>
<dbReference type="Pfam" id="PF11158">
    <property type="entry name" value="DUF2938"/>
    <property type="match status" value="1"/>
</dbReference>
<dbReference type="RefSeq" id="WP_127700348.1">
    <property type="nucleotide sequence ID" value="NZ_SACS01000020.1"/>
</dbReference>
<protein>
    <submittedName>
        <fullName evidence="2">DUF2938 family protein</fullName>
    </submittedName>
</protein>
<evidence type="ECO:0000313" key="3">
    <source>
        <dbReference type="Proteomes" id="UP000283077"/>
    </source>
</evidence>
<keyword evidence="1" id="KW-0472">Membrane</keyword>
<evidence type="ECO:0000256" key="1">
    <source>
        <dbReference type="SAM" id="Phobius"/>
    </source>
</evidence>
<organism evidence="2 3">
    <name type="scientific">Rheinheimera riviphila</name>
    <dbReference type="NCBI Taxonomy" id="1834037"/>
    <lineage>
        <taxon>Bacteria</taxon>
        <taxon>Pseudomonadati</taxon>
        <taxon>Pseudomonadota</taxon>
        <taxon>Gammaproteobacteria</taxon>
        <taxon>Chromatiales</taxon>
        <taxon>Chromatiaceae</taxon>
        <taxon>Rheinheimera</taxon>
    </lineage>
</organism>
<sequence length="170" mass="18356">MIDLSPILAAMVIGAGATALLDLWSLLLKKVGNIPSLSFCLVGRWFSLMRHGQFRHPKIGSAPTQPLECALGWTIHYLTGMLFALPLVLLNGGQWLVEPSLQWALVLGICTVLFPFLLMQPAFGMGIAAAKAPKPWSARTKSLLSHTVFGGGLYVAGMGYQWAVTQFGFA</sequence>
<feature type="transmembrane region" description="Helical" evidence="1">
    <location>
        <begin position="143"/>
        <end position="163"/>
    </location>
</feature>
<dbReference type="AlphaFoldDB" id="A0A437QGT7"/>
<keyword evidence="1" id="KW-1133">Transmembrane helix</keyword>